<dbReference type="EMBL" id="VTOW01000001">
    <property type="protein sequence ID" value="NKE69552.1"/>
    <property type="molecule type" value="Genomic_DNA"/>
</dbReference>
<dbReference type="SFLD" id="SFLDG01082">
    <property type="entry name" value="B12-binding_domain_containing"/>
    <property type="match status" value="1"/>
</dbReference>
<name>A0A7X6DLQ6_9BACT</name>
<dbReference type="SUPFAM" id="SSF102114">
    <property type="entry name" value="Radical SAM enzymes"/>
    <property type="match status" value="1"/>
</dbReference>
<sequence>MISSKNALSNRNRRLLLLTPPFTQLNTPYPATAYLTGFLRSRGYPVFQADLGIETILALFSRPGLSRLFEEIRAVEDPHPAVVRSLLLKERYLDTVEPVIAFLQGNQPSLATQICKRRFLPEGPRFAALEEDQWAFGSLGITDRAKHLASLYLDDLADLIQGTVAPHFGLSRYAERIATSAASYDPIHQALNAPPGLIDQMLEEVLRPHLETHRPALVGITIPFPGNLYGALRAAAAVRKWNPRVKIALGGGYVNTELRDLAEPRLFDTVDYVALDAGERPLLSLLEFLDRRRTPERLCRTFLRIDGKVRFFNGAPEGDLPFEEIGTPTYDGLPLRRYISLVEMLNPMHRLWSDGRWNKLTVAHGCYWRKCSFCDIGLDYIRRYEPAPATLLADRIDALLKETGESGFHFVDEAAPPSRLADLALALLDRGRSISWWGNIRFEEAFTPDLCRLLAASGCIAVTGGMEVASDRLLALMEKGITVAQVARVAHAFTEAGILVHAYLMYGFPTETPQETVESLERVRQLFAAGVIQSAFWHRFTATRHSPVGLNPDAYGITIAGPAPGPFANNDLIHLDPAGCDPAPFGPGLAKAIYNYMHGVGLETGVRRWFDFPTPKPKVPADLIAQALASPPSTREDLERRLVWLGGTPLLRPLRTQKRAGQVSLIFPGWEEDGEIRLDPPVAGWCRDLLDQSRPRGRKGAPFIRLSEAGGRYPASAGQSFSKFLQSRPWRTLRAAGLLLI</sequence>
<evidence type="ECO:0000256" key="3">
    <source>
        <dbReference type="ARBA" id="ARBA00022723"/>
    </source>
</evidence>
<gene>
    <name evidence="8" type="ORF">MNODULE_02145</name>
</gene>
<dbReference type="SMART" id="SM00729">
    <property type="entry name" value="Elp3"/>
    <property type="match status" value="1"/>
</dbReference>
<dbReference type="InterPro" id="IPR006158">
    <property type="entry name" value="Cobalamin-bd"/>
</dbReference>
<dbReference type="GO" id="GO:0031419">
    <property type="term" value="F:cobalamin binding"/>
    <property type="evidence" value="ECO:0007669"/>
    <property type="project" value="InterPro"/>
</dbReference>
<dbReference type="GO" id="GO:0003824">
    <property type="term" value="F:catalytic activity"/>
    <property type="evidence" value="ECO:0007669"/>
    <property type="project" value="InterPro"/>
</dbReference>
<evidence type="ECO:0000256" key="1">
    <source>
        <dbReference type="ARBA" id="ARBA00001966"/>
    </source>
</evidence>
<evidence type="ECO:0000313" key="8">
    <source>
        <dbReference type="EMBL" id="NKE69552.1"/>
    </source>
</evidence>
<dbReference type="Pfam" id="PF04055">
    <property type="entry name" value="Radical_SAM"/>
    <property type="match status" value="1"/>
</dbReference>
<dbReference type="GO" id="GO:0005829">
    <property type="term" value="C:cytosol"/>
    <property type="evidence" value="ECO:0007669"/>
    <property type="project" value="TreeGrafter"/>
</dbReference>
<keyword evidence="5" id="KW-0411">Iron-sulfur</keyword>
<dbReference type="PANTHER" id="PTHR43409">
    <property type="entry name" value="ANAEROBIC MAGNESIUM-PROTOPORPHYRIN IX MONOMETHYL ESTER CYCLASE-RELATED"/>
    <property type="match status" value="1"/>
</dbReference>
<keyword evidence="9" id="KW-1185">Reference proteome</keyword>
<organism evidence="8 9">
    <name type="scientific">Candidatus Manganitrophus noduliformans</name>
    <dbReference type="NCBI Taxonomy" id="2606439"/>
    <lineage>
        <taxon>Bacteria</taxon>
        <taxon>Pseudomonadati</taxon>
        <taxon>Nitrospirota</taxon>
        <taxon>Nitrospiria</taxon>
        <taxon>Candidatus Troglogloeales</taxon>
        <taxon>Candidatus Manganitrophaceae</taxon>
        <taxon>Candidatus Manganitrophus</taxon>
    </lineage>
</organism>
<keyword evidence="3" id="KW-0479">Metal-binding</keyword>
<dbReference type="InterPro" id="IPR007197">
    <property type="entry name" value="rSAM"/>
</dbReference>
<dbReference type="PROSITE" id="PS51332">
    <property type="entry name" value="B12_BINDING"/>
    <property type="match status" value="1"/>
</dbReference>
<dbReference type="InterPro" id="IPR023404">
    <property type="entry name" value="rSAM_horseshoe"/>
</dbReference>
<dbReference type="GO" id="GO:0046872">
    <property type="term" value="F:metal ion binding"/>
    <property type="evidence" value="ECO:0007669"/>
    <property type="project" value="UniProtKB-KW"/>
</dbReference>
<feature type="domain" description="B12-binding" evidence="6">
    <location>
        <begin position="156"/>
        <end position="296"/>
    </location>
</feature>
<dbReference type="InterPro" id="IPR051198">
    <property type="entry name" value="BchE-like"/>
</dbReference>
<dbReference type="PROSITE" id="PS51918">
    <property type="entry name" value="RADICAL_SAM"/>
    <property type="match status" value="1"/>
</dbReference>
<evidence type="ECO:0000259" key="7">
    <source>
        <dbReference type="PROSITE" id="PS51918"/>
    </source>
</evidence>
<accession>A0A7X6DLQ6</accession>
<reference evidence="8 9" key="1">
    <citation type="journal article" date="2020" name="Nature">
        <title>Bacterial chemolithoautotrophy via manganese oxidation.</title>
        <authorList>
            <person name="Yu H."/>
            <person name="Leadbetter J.R."/>
        </authorList>
    </citation>
    <scope>NUCLEOTIDE SEQUENCE [LARGE SCALE GENOMIC DNA]</scope>
    <source>
        <strain evidence="8 9">Mn-1</strain>
    </source>
</reference>
<comment type="cofactor">
    <cofactor evidence="1">
        <name>[4Fe-4S] cluster</name>
        <dbReference type="ChEBI" id="CHEBI:49883"/>
    </cofactor>
</comment>
<comment type="caution">
    <text evidence="8">The sequence shown here is derived from an EMBL/GenBank/DDBJ whole genome shotgun (WGS) entry which is preliminary data.</text>
</comment>
<dbReference type="AlphaFoldDB" id="A0A7X6DLQ6"/>
<keyword evidence="4" id="KW-0408">Iron</keyword>
<dbReference type="InterPro" id="IPR006638">
    <property type="entry name" value="Elp3/MiaA/NifB-like_rSAM"/>
</dbReference>
<feature type="domain" description="Radical SAM core" evidence="7">
    <location>
        <begin position="352"/>
        <end position="603"/>
    </location>
</feature>
<dbReference type="InterPro" id="IPR058240">
    <property type="entry name" value="rSAM_sf"/>
</dbReference>
<dbReference type="Proteomes" id="UP000534783">
    <property type="component" value="Unassembled WGS sequence"/>
</dbReference>
<keyword evidence="2" id="KW-0949">S-adenosyl-L-methionine</keyword>
<dbReference type="RefSeq" id="WP_168057848.1">
    <property type="nucleotide sequence ID" value="NZ_VTOW01000001.1"/>
</dbReference>
<evidence type="ECO:0000313" key="9">
    <source>
        <dbReference type="Proteomes" id="UP000534783"/>
    </source>
</evidence>
<evidence type="ECO:0000259" key="6">
    <source>
        <dbReference type="PROSITE" id="PS51332"/>
    </source>
</evidence>
<protein>
    <submittedName>
        <fullName evidence="8">Radical SAM protein</fullName>
    </submittedName>
</protein>
<evidence type="ECO:0000256" key="2">
    <source>
        <dbReference type="ARBA" id="ARBA00022691"/>
    </source>
</evidence>
<proteinExistence type="predicted"/>
<dbReference type="Gene3D" id="3.80.30.20">
    <property type="entry name" value="tm_1862 like domain"/>
    <property type="match status" value="1"/>
</dbReference>
<dbReference type="SFLD" id="SFLDS00029">
    <property type="entry name" value="Radical_SAM"/>
    <property type="match status" value="1"/>
</dbReference>
<evidence type="ECO:0000256" key="4">
    <source>
        <dbReference type="ARBA" id="ARBA00023004"/>
    </source>
</evidence>
<dbReference type="PANTHER" id="PTHR43409:SF7">
    <property type="entry name" value="BLL1977 PROTEIN"/>
    <property type="match status" value="1"/>
</dbReference>
<dbReference type="GO" id="GO:0051536">
    <property type="term" value="F:iron-sulfur cluster binding"/>
    <property type="evidence" value="ECO:0007669"/>
    <property type="project" value="UniProtKB-KW"/>
</dbReference>
<evidence type="ECO:0000256" key="5">
    <source>
        <dbReference type="ARBA" id="ARBA00023014"/>
    </source>
</evidence>